<dbReference type="CDD" id="cd00756">
    <property type="entry name" value="MoaE"/>
    <property type="match status" value="1"/>
</dbReference>
<dbReference type="Proteomes" id="UP001429984">
    <property type="component" value="Unassembled WGS sequence"/>
</dbReference>
<reference evidence="12 13" key="1">
    <citation type="submission" date="2020-11" db="EMBL/GenBank/DDBJ databases">
        <title>Draft Genome Sequence and Secondary Metabolite Biosynthetic Potential of the Lysobacter niastensis Type strain DSM 18481.</title>
        <authorList>
            <person name="Turrini P."/>
            <person name="Artuso I."/>
            <person name="Tescari M."/>
            <person name="Lugli G.A."/>
            <person name="Frangipani E."/>
            <person name="Ventura M."/>
            <person name="Visca P."/>
        </authorList>
    </citation>
    <scope>NUCLEOTIDE SEQUENCE [LARGE SCALE GENOMIC DNA]</scope>
    <source>
        <strain evidence="12 13">DSM 18481</strain>
    </source>
</reference>
<comment type="caution">
    <text evidence="12">The sequence shown here is derived from an EMBL/GenBank/DDBJ whole genome shotgun (WGS) entry which is preliminary data.</text>
</comment>
<accession>A0ABS0B7D9</accession>
<evidence type="ECO:0000256" key="6">
    <source>
        <dbReference type="ARBA" id="ARBA00026066"/>
    </source>
</evidence>
<keyword evidence="5" id="KW-0501">Molybdenum cofactor biosynthesis</keyword>
<protein>
    <recommendedName>
        <fullName evidence="4">Molybdopterin synthase catalytic subunit</fullName>
        <ecNumber evidence="3">2.8.1.12</ecNumber>
    </recommendedName>
    <alternativeName>
        <fullName evidence="9">MPT synthase subunit 2</fullName>
    </alternativeName>
    <alternativeName>
        <fullName evidence="7">Molybdenum cofactor biosynthesis protein E</fullName>
    </alternativeName>
    <alternativeName>
        <fullName evidence="8">Molybdopterin-converting factor large subunit</fullName>
    </alternativeName>
    <alternativeName>
        <fullName evidence="10">Molybdopterin-converting factor subunit 2</fullName>
    </alternativeName>
</protein>
<evidence type="ECO:0000256" key="10">
    <source>
        <dbReference type="ARBA" id="ARBA00032474"/>
    </source>
</evidence>
<dbReference type="EMBL" id="JADLZT010000003">
    <property type="protein sequence ID" value="MBF6023607.1"/>
    <property type="molecule type" value="Genomic_DNA"/>
</dbReference>
<dbReference type="InterPro" id="IPR003448">
    <property type="entry name" value="Mopterin_biosynth_MoaE"/>
</dbReference>
<dbReference type="EC" id="2.8.1.12" evidence="3"/>
<dbReference type="PANTHER" id="PTHR23404">
    <property type="entry name" value="MOLYBDOPTERIN SYNTHASE RELATED"/>
    <property type="match status" value="1"/>
</dbReference>
<evidence type="ECO:0000256" key="8">
    <source>
        <dbReference type="ARBA" id="ARBA00030407"/>
    </source>
</evidence>
<dbReference type="Gene3D" id="3.90.1170.40">
    <property type="entry name" value="Molybdopterin biosynthesis MoaE subunit"/>
    <property type="match status" value="1"/>
</dbReference>
<keyword evidence="13" id="KW-1185">Reference proteome</keyword>
<evidence type="ECO:0000256" key="3">
    <source>
        <dbReference type="ARBA" id="ARBA00011950"/>
    </source>
</evidence>
<name>A0ABS0B7D9_9GAMM</name>
<evidence type="ECO:0000256" key="1">
    <source>
        <dbReference type="ARBA" id="ARBA00005046"/>
    </source>
</evidence>
<organism evidence="12 13">
    <name type="scientific">Lysobacter niastensis</name>
    <dbReference type="NCBI Taxonomy" id="380629"/>
    <lineage>
        <taxon>Bacteria</taxon>
        <taxon>Pseudomonadati</taxon>
        <taxon>Pseudomonadota</taxon>
        <taxon>Gammaproteobacteria</taxon>
        <taxon>Lysobacterales</taxon>
        <taxon>Lysobacteraceae</taxon>
        <taxon>Lysobacter</taxon>
    </lineage>
</organism>
<evidence type="ECO:0000256" key="5">
    <source>
        <dbReference type="ARBA" id="ARBA00023150"/>
    </source>
</evidence>
<evidence type="ECO:0000256" key="9">
    <source>
        <dbReference type="ARBA" id="ARBA00030781"/>
    </source>
</evidence>
<evidence type="ECO:0000256" key="7">
    <source>
        <dbReference type="ARBA" id="ARBA00029745"/>
    </source>
</evidence>
<evidence type="ECO:0000256" key="4">
    <source>
        <dbReference type="ARBA" id="ARBA00013858"/>
    </source>
</evidence>
<dbReference type="InterPro" id="IPR036563">
    <property type="entry name" value="MoaE_sf"/>
</dbReference>
<evidence type="ECO:0000313" key="13">
    <source>
        <dbReference type="Proteomes" id="UP001429984"/>
    </source>
</evidence>
<comment type="similarity">
    <text evidence="2">Belongs to the MoaE family.</text>
</comment>
<comment type="subunit">
    <text evidence="6">Heterotetramer of 2 MoaD subunits and 2 MoaE subunits. Also stable as homodimer. The enzyme changes between these two forms during catalysis.</text>
</comment>
<evidence type="ECO:0000313" key="12">
    <source>
        <dbReference type="EMBL" id="MBF6023607.1"/>
    </source>
</evidence>
<sequence length="140" mass="15656">MKRFSLSETPFDTATLRAQLLDDRVGGYASFEGWVRNHNENRAVGGLRYEAYVALAEAEGQRILDEAMDRFAIVDAHCVHRIGDLAIGELAVWVGVSAAHRDAAFAACRYIIDEVKARVPIWKHEQYADGDAGWLHPDSR</sequence>
<evidence type="ECO:0000256" key="2">
    <source>
        <dbReference type="ARBA" id="ARBA00005426"/>
    </source>
</evidence>
<comment type="pathway">
    <text evidence="1">Cofactor biosynthesis; molybdopterin biosynthesis.</text>
</comment>
<dbReference type="RefSeq" id="WP_194930203.1">
    <property type="nucleotide sequence ID" value="NZ_JADLZT010000003.1"/>
</dbReference>
<proteinExistence type="inferred from homology"/>
<dbReference type="Pfam" id="PF02391">
    <property type="entry name" value="MoaE"/>
    <property type="match status" value="1"/>
</dbReference>
<dbReference type="SUPFAM" id="SSF54690">
    <property type="entry name" value="Molybdopterin synthase subunit MoaE"/>
    <property type="match status" value="1"/>
</dbReference>
<evidence type="ECO:0000256" key="11">
    <source>
        <dbReference type="ARBA" id="ARBA00049878"/>
    </source>
</evidence>
<gene>
    <name evidence="12" type="ORF">IU514_06130</name>
</gene>
<comment type="catalytic activity">
    <reaction evidence="11">
        <text>2 [molybdopterin-synthase sulfur-carrier protein]-C-terminal-Gly-aminoethanethioate + cyclic pyranopterin phosphate + H2O = molybdopterin + 2 [molybdopterin-synthase sulfur-carrier protein]-C-terminal Gly-Gly + 2 H(+)</text>
        <dbReference type="Rhea" id="RHEA:26333"/>
        <dbReference type="Rhea" id="RHEA-COMP:12202"/>
        <dbReference type="Rhea" id="RHEA-COMP:19907"/>
        <dbReference type="ChEBI" id="CHEBI:15377"/>
        <dbReference type="ChEBI" id="CHEBI:15378"/>
        <dbReference type="ChEBI" id="CHEBI:58698"/>
        <dbReference type="ChEBI" id="CHEBI:59648"/>
        <dbReference type="ChEBI" id="CHEBI:90778"/>
        <dbReference type="ChEBI" id="CHEBI:232372"/>
        <dbReference type="EC" id="2.8.1.12"/>
    </reaction>
</comment>